<dbReference type="InterPro" id="IPR025178">
    <property type="entry name" value="Lnb_N"/>
</dbReference>
<evidence type="ECO:0000313" key="3">
    <source>
        <dbReference type="Proteomes" id="UP001164705"/>
    </source>
</evidence>
<keyword evidence="3" id="KW-1185">Reference proteome</keyword>
<dbReference type="AlphaFoldDB" id="A0A9E8SDP2"/>
<name>A0A9E8SDP2_9FLAO</name>
<dbReference type="Pfam" id="PF13387">
    <property type="entry name" value="Lnb_N"/>
    <property type="match status" value="1"/>
</dbReference>
<reference evidence="2" key="1">
    <citation type="submission" date="2022-11" db="EMBL/GenBank/DDBJ databases">
        <title>Lacinutrix neustonica HL-RS19T sp. nov., isolated from the surface microlayer sample of brackish Lake Shihwa.</title>
        <authorList>
            <person name="Choi J.Y."/>
            <person name="Hwang C.Y."/>
        </authorList>
    </citation>
    <scope>NUCLEOTIDE SEQUENCE</scope>
    <source>
        <strain evidence="2">HL-RS19</strain>
    </source>
</reference>
<dbReference type="RefSeq" id="WP_267676565.1">
    <property type="nucleotide sequence ID" value="NZ_CP113088.1"/>
</dbReference>
<accession>A0A9E8SDP2</accession>
<dbReference type="KEGG" id="lnu:N7U66_19340"/>
<organism evidence="2 3">
    <name type="scientific">Lacinutrix neustonica</name>
    <dbReference type="NCBI Taxonomy" id="2980107"/>
    <lineage>
        <taxon>Bacteria</taxon>
        <taxon>Pseudomonadati</taxon>
        <taxon>Bacteroidota</taxon>
        <taxon>Flavobacteriia</taxon>
        <taxon>Flavobacteriales</taxon>
        <taxon>Flavobacteriaceae</taxon>
        <taxon>Lacinutrix</taxon>
    </lineage>
</organism>
<evidence type="ECO:0000259" key="1">
    <source>
        <dbReference type="Pfam" id="PF13387"/>
    </source>
</evidence>
<dbReference type="EMBL" id="CP113088">
    <property type="protein sequence ID" value="WAC01967.1"/>
    <property type="molecule type" value="Genomic_DNA"/>
</dbReference>
<proteinExistence type="predicted"/>
<sequence length="197" mass="23061">MGPGKLLNDSFGHSAFRVRTGTIDIVYNYGMFDFNAPNFYLNFAKGKLDYYLGSNTYKRFVDLYIWQNRSIKEQVLNLTKDQKRALFSFLINNAKPENKIYAYDFFYDNCATKMRDVTEAVLHSNINYKTPKTYKAESFRQLINTNIHWNSWGHFGINVALGSVIDQKAEPRNYMFLPNTSFSFLKKQALQIRKTFS</sequence>
<gene>
    <name evidence="2" type="ORF">N7U66_19340</name>
</gene>
<dbReference type="Proteomes" id="UP001164705">
    <property type="component" value="Chromosome"/>
</dbReference>
<feature type="domain" description="Lnb N-terminal periplasmic" evidence="1">
    <location>
        <begin position="6"/>
        <end position="135"/>
    </location>
</feature>
<protein>
    <submittedName>
        <fullName evidence="2">DUF4105 domain-containing protein</fullName>
    </submittedName>
</protein>
<evidence type="ECO:0000313" key="2">
    <source>
        <dbReference type="EMBL" id="WAC01967.1"/>
    </source>
</evidence>